<dbReference type="AlphaFoldDB" id="A0ABD7S892"/>
<dbReference type="EMBL" id="VOCK01000031">
    <property type="protein sequence ID" value="TWQ51003.1"/>
    <property type="molecule type" value="Genomic_DNA"/>
</dbReference>
<name>A0ABD7S892_XANVA</name>
<keyword evidence="2" id="KW-1185">Reference proteome</keyword>
<protein>
    <recommendedName>
        <fullName evidence="3">Secreted protein</fullName>
    </recommendedName>
</protein>
<organism evidence="1 2">
    <name type="scientific">Xanthomonas vasicola</name>
    <dbReference type="NCBI Taxonomy" id="56459"/>
    <lineage>
        <taxon>Bacteria</taxon>
        <taxon>Pseudomonadati</taxon>
        <taxon>Pseudomonadota</taxon>
        <taxon>Gammaproteobacteria</taxon>
        <taxon>Lysobacterales</taxon>
        <taxon>Lysobacteraceae</taxon>
        <taxon>Xanthomonas</taxon>
    </lineage>
</organism>
<accession>A0ABD7S892</accession>
<proteinExistence type="predicted"/>
<dbReference type="Proteomes" id="UP000320455">
    <property type="component" value="Unassembled WGS sequence"/>
</dbReference>
<evidence type="ECO:0000313" key="2">
    <source>
        <dbReference type="Proteomes" id="UP000320455"/>
    </source>
</evidence>
<comment type="caution">
    <text evidence="1">The sequence shown here is derived from an EMBL/GenBank/DDBJ whole genome shotgun (WGS) entry which is preliminary data.</text>
</comment>
<gene>
    <name evidence="1" type="ORF">FQK01_16630</name>
</gene>
<sequence length="74" mass="7718">MFVADLPAAVAPSPAPSSAQVATHCVAHVQNAACFLQLHVPQSCSRMVRPSLSGVRRNAFYDAGCSGVSMTLCQ</sequence>
<evidence type="ECO:0000313" key="1">
    <source>
        <dbReference type="EMBL" id="TWQ51003.1"/>
    </source>
</evidence>
<evidence type="ECO:0008006" key="3">
    <source>
        <dbReference type="Google" id="ProtNLM"/>
    </source>
</evidence>
<reference evidence="2" key="1">
    <citation type="journal article" date="2020" name="Phytopathology">
        <title>Genomic acquisitions in emerging populations of Xanthomonas vasicola pv. vasculorum infecting corn in the U.S. and Argentina.</title>
        <authorList>
            <person name="Perez-Quintero A.L."/>
        </authorList>
    </citation>
    <scope>NUCLEOTIDE SEQUENCE [LARGE SCALE GENOMIC DNA]</scope>
    <source>
        <strain evidence="2">Xvh-L</strain>
    </source>
</reference>